<accession>A0ABU0AGW5</accession>
<protein>
    <submittedName>
        <fullName evidence="1">Uncharacterized protein</fullName>
    </submittedName>
</protein>
<organism evidence="1 2">
    <name type="scientific">Cytobacillus purgationiresistens</name>
    <dbReference type="NCBI Taxonomy" id="863449"/>
    <lineage>
        <taxon>Bacteria</taxon>
        <taxon>Bacillati</taxon>
        <taxon>Bacillota</taxon>
        <taxon>Bacilli</taxon>
        <taxon>Bacillales</taxon>
        <taxon>Bacillaceae</taxon>
        <taxon>Cytobacillus</taxon>
    </lineage>
</organism>
<keyword evidence="2" id="KW-1185">Reference proteome</keyword>
<evidence type="ECO:0000313" key="2">
    <source>
        <dbReference type="Proteomes" id="UP001238088"/>
    </source>
</evidence>
<sequence length="51" mass="5967">MTEKERLSFLLSYHRNLSLQFTAVHTDFERRKLGDALGKLEEEIEALLFVA</sequence>
<dbReference type="EMBL" id="JAUSUB010000006">
    <property type="protein sequence ID" value="MDQ0269961.1"/>
    <property type="molecule type" value="Genomic_DNA"/>
</dbReference>
<gene>
    <name evidence="1" type="ORF">J2S17_001833</name>
</gene>
<evidence type="ECO:0000313" key="1">
    <source>
        <dbReference type="EMBL" id="MDQ0269961.1"/>
    </source>
</evidence>
<proteinExistence type="predicted"/>
<dbReference type="Proteomes" id="UP001238088">
    <property type="component" value="Unassembled WGS sequence"/>
</dbReference>
<dbReference type="RefSeq" id="WP_307473955.1">
    <property type="nucleotide sequence ID" value="NZ_JAUSUB010000006.1"/>
</dbReference>
<reference evidence="1 2" key="1">
    <citation type="submission" date="2023-07" db="EMBL/GenBank/DDBJ databases">
        <title>Genomic Encyclopedia of Type Strains, Phase IV (KMG-IV): sequencing the most valuable type-strain genomes for metagenomic binning, comparative biology and taxonomic classification.</title>
        <authorList>
            <person name="Goeker M."/>
        </authorList>
    </citation>
    <scope>NUCLEOTIDE SEQUENCE [LARGE SCALE GENOMIC DNA]</scope>
    <source>
        <strain evidence="1 2">DSM 23494</strain>
    </source>
</reference>
<name>A0ABU0AGW5_9BACI</name>
<comment type="caution">
    <text evidence="1">The sequence shown here is derived from an EMBL/GenBank/DDBJ whole genome shotgun (WGS) entry which is preliminary data.</text>
</comment>